<dbReference type="RefSeq" id="WP_061541922.1">
    <property type="nucleotide sequence ID" value="NZ_CP013232.1"/>
</dbReference>
<evidence type="ECO:0000313" key="1">
    <source>
        <dbReference type="EMBL" id="AMO97665.1"/>
    </source>
</evidence>
<dbReference type="Proteomes" id="UP000072421">
    <property type="component" value="Chromosome"/>
</dbReference>
<dbReference type="InterPro" id="IPR021365">
    <property type="entry name" value="DUF2891"/>
</dbReference>
<name>A0A127PIX5_9BURK</name>
<dbReference type="OrthoDB" id="9779797at2"/>
<dbReference type="AlphaFoldDB" id="A0A127PIX5"/>
<gene>
    <name evidence="1" type="ORF">CFter6_5095</name>
</gene>
<dbReference type="PATRIC" id="fig|158899.10.peg.5021"/>
<proteinExistence type="predicted"/>
<sequence>MHLTLDQVSAFVRLPLRSLRHEYPNHIMHVLNDAQDAQTPRALHPVFYGCYDWHSAVHGYWLLARCARLYPALPQQDEIAQMFDDHFSAANMQQELAYFQTPGRVSFERPYGWAWIMALAQELETWQHPKAKAWLATMEPLVAEIRSRVFSYFAKLGYAIRVGTHYNSAFALKLILDFARHRNDAELDSAIVTASCRYFMGDSNYPAHYEPGGDEFLSAALTEALLMADVLEADVFVDWFAQYLPKLADIDRLMNPADVSDHSDPKIAHLNGLNLSRAWCMKRIARRLPENDPAAATLTAAARRHIEAGLPHVVSGEYAGEHWLATFAMLAMETVY</sequence>
<protein>
    <recommendedName>
        <fullName evidence="3">DUF2891 family protein</fullName>
    </recommendedName>
</protein>
<evidence type="ECO:0008006" key="3">
    <source>
        <dbReference type="Google" id="ProtNLM"/>
    </source>
</evidence>
<dbReference type="Pfam" id="PF11199">
    <property type="entry name" value="DUF2891"/>
    <property type="match status" value="1"/>
</dbReference>
<organism evidence="1">
    <name type="scientific">Collimonas fungivorans</name>
    <dbReference type="NCBI Taxonomy" id="158899"/>
    <lineage>
        <taxon>Bacteria</taxon>
        <taxon>Pseudomonadati</taxon>
        <taxon>Pseudomonadota</taxon>
        <taxon>Betaproteobacteria</taxon>
        <taxon>Burkholderiales</taxon>
        <taxon>Oxalobacteraceae</taxon>
        <taxon>Collimonas</taxon>
    </lineage>
</organism>
<accession>A0A127PIX5</accession>
<dbReference type="EMBL" id="CP013232">
    <property type="protein sequence ID" value="AMO97665.1"/>
    <property type="molecule type" value="Genomic_DNA"/>
</dbReference>
<reference evidence="1 2" key="1">
    <citation type="submission" date="2015-11" db="EMBL/GenBank/DDBJ databases">
        <title>Exploring the genomic traits of fungus-feeding bacterial genus Collimonas.</title>
        <authorList>
            <person name="Song C."/>
            <person name="Schmidt R."/>
            <person name="de Jager V."/>
            <person name="Krzyzanowska D."/>
            <person name="Jongedijk E."/>
            <person name="Cankar K."/>
            <person name="Beekwilder J."/>
            <person name="van Veen A."/>
            <person name="de Boer W."/>
            <person name="van Veen J.A."/>
            <person name="Garbeva P."/>
        </authorList>
    </citation>
    <scope>NUCLEOTIDE SEQUENCE [LARGE SCALE GENOMIC DNA]</scope>
    <source>
        <strain evidence="1 2">Ter6</strain>
    </source>
</reference>
<evidence type="ECO:0000313" key="2">
    <source>
        <dbReference type="Proteomes" id="UP000072421"/>
    </source>
</evidence>